<keyword evidence="4 10" id="KW-0812">Transmembrane</keyword>
<evidence type="ECO:0000256" key="1">
    <source>
        <dbReference type="ARBA" id="ARBA00004323"/>
    </source>
</evidence>
<keyword evidence="9" id="KW-0325">Glycoprotein</keyword>
<dbReference type="Proteomes" id="UP000735302">
    <property type="component" value="Unassembled WGS sequence"/>
</dbReference>
<dbReference type="GO" id="GO:0001733">
    <property type="term" value="F:galactosylceramide sulfotransferase activity"/>
    <property type="evidence" value="ECO:0007669"/>
    <property type="project" value="InterPro"/>
</dbReference>
<organism evidence="11 12">
    <name type="scientific">Plakobranchus ocellatus</name>
    <dbReference type="NCBI Taxonomy" id="259542"/>
    <lineage>
        <taxon>Eukaryota</taxon>
        <taxon>Metazoa</taxon>
        <taxon>Spiralia</taxon>
        <taxon>Lophotrochozoa</taxon>
        <taxon>Mollusca</taxon>
        <taxon>Gastropoda</taxon>
        <taxon>Heterobranchia</taxon>
        <taxon>Euthyneura</taxon>
        <taxon>Panpulmonata</taxon>
        <taxon>Sacoglossa</taxon>
        <taxon>Placobranchoidea</taxon>
        <taxon>Plakobranchidae</taxon>
        <taxon>Plakobranchus</taxon>
    </lineage>
</organism>
<dbReference type="EMBL" id="BLXT01008368">
    <property type="protein sequence ID" value="GFO47913.1"/>
    <property type="molecule type" value="Genomic_DNA"/>
</dbReference>
<comment type="similarity">
    <text evidence="2">Belongs to the galactose-3-O-sulfotransferase family.</text>
</comment>
<dbReference type="Gene3D" id="3.40.50.300">
    <property type="entry name" value="P-loop containing nucleotide triphosphate hydrolases"/>
    <property type="match status" value="1"/>
</dbReference>
<keyword evidence="12" id="KW-1185">Reference proteome</keyword>
<dbReference type="GO" id="GO:0009247">
    <property type="term" value="P:glycolipid biosynthetic process"/>
    <property type="evidence" value="ECO:0007669"/>
    <property type="project" value="InterPro"/>
</dbReference>
<dbReference type="GO" id="GO:0000139">
    <property type="term" value="C:Golgi membrane"/>
    <property type="evidence" value="ECO:0007669"/>
    <property type="project" value="UniProtKB-SubCell"/>
</dbReference>
<evidence type="ECO:0000313" key="11">
    <source>
        <dbReference type="EMBL" id="GFO47913.1"/>
    </source>
</evidence>
<dbReference type="Pfam" id="PF06990">
    <property type="entry name" value="Gal-3-0_sulfotr"/>
    <property type="match status" value="1"/>
</dbReference>
<feature type="transmembrane region" description="Helical" evidence="10">
    <location>
        <begin position="7"/>
        <end position="28"/>
    </location>
</feature>
<evidence type="ECO:0000256" key="7">
    <source>
        <dbReference type="ARBA" id="ARBA00023034"/>
    </source>
</evidence>
<dbReference type="InterPro" id="IPR027417">
    <property type="entry name" value="P-loop_NTPase"/>
</dbReference>
<evidence type="ECO:0000256" key="3">
    <source>
        <dbReference type="ARBA" id="ARBA00022679"/>
    </source>
</evidence>
<gene>
    <name evidence="11" type="ORF">PoB_007441800</name>
</gene>
<dbReference type="SUPFAM" id="SSF52540">
    <property type="entry name" value="P-loop containing nucleoside triphosphate hydrolases"/>
    <property type="match status" value="1"/>
</dbReference>
<name>A0AAV4DUF6_9GAST</name>
<evidence type="ECO:0000256" key="8">
    <source>
        <dbReference type="ARBA" id="ARBA00023136"/>
    </source>
</evidence>
<keyword evidence="8 10" id="KW-0472">Membrane</keyword>
<keyword evidence="5" id="KW-0735">Signal-anchor</keyword>
<dbReference type="PANTHER" id="PTHR14647">
    <property type="entry name" value="GALACTOSE-3-O-SULFOTRANSFERASE"/>
    <property type="match status" value="1"/>
</dbReference>
<dbReference type="InterPro" id="IPR009729">
    <property type="entry name" value="Gal-3-0_sulfotransfrase"/>
</dbReference>
<protein>
    <submittedName>
        <fullName evidence="11">Galactose-3-o-sulfotransferase 3</fullName>
    </submittedName>
</protein>
<accession>A0AAV4DUF6</accession>
<keyword evidence="6 10" id="KW-1133">Transmembrane helix</keyword>
<comment type="subcellular location">
    <subcellularLocation>
        <location evidence="1">Golgi apparatus membrane</location>
        <topology evidence="1">Single-pass type II membrane protein</topology>
    </subcellularLocation>
</comment>
<keyword evidence="7" id="KW-0333">Golgi apparatus</keyword>
<evidence type="ECO:0000256" key="6">
    <source>
        <dbReference type="ARBA" id="ARBA00022989"/>
    </source>
</evidence>
<proteinExistence type="inferred from homology"/>
<reference evidence="11 12" key="1">
    <citation type="journal article" date="2021" name="Elife">
        <title>Chloroplast acquisition without the gene transfer in kleptoplastic sea slugs, Plakobranchus ocellatus.</title>
        <authorList>
            <person name="Maeda T."/>
            <person name="Takahashi S."/>
            <person name="Yoshida T."/>
            <person name="Shimamura S."/>
            <person name="Takaki Y."/>
            <person name="Nagai Y."/>
            <person name="Toyoda A."/>
            <person name="Suzuki Y."/>
            <person name="Arimoto A."/>
            <person name="Ishii H."/>
            <person name="Satoh N."/>
            <person name="Nishiyama T."/>
            <person name="Hasebe M."/>
            <person name="Maruyama T."/>
            <person name="Minagawa J."/>
            <person name="Obokata J."/>
            <person name="Shigenobu S."/>
        </authorList>
    </citation>
    <scope>NUCLEOTIDE SEQUENCE [LARGE SCALE GENOMIC DNA]</scope>
</reference>
<evidence type="ECO:0000313" key="12">
    <source>
        <dbReference type="Proteomes" id="UP000735302"/>
    </source>
</evidence>
<dbReference type="AlphaFoldDB" id="A0AAV4DUF6"/>
<sequence length="455" mass="52530">MRRTSLFIVKVCLALTFTVSSVYMYLWLVEPHHQTLSQLAANFVSRISTDNGQVSEVVNYSVIDVQPEHLSGDPNYNVMDVEPEQLSGDANYNVMDVESETDSEIRHVVFIKVHKAASSTLQNIMFRFSLARNLSVLLPKNPLDHINDSGRAINPDRIISHPKEGYFDILCDHIIFDEEVLAQYFPETAVRVAIVRDPMQQALSALVYFSQYFKKPELLAGIEKYKDSPLEGFLGHPRDFFKLSQPVVSSYINNRMSVDLGFDLTNFEASKKNKTKIRKFLSNLERQFDLILISEYFDESMVLLRRTLSWSMKDIIYLEVNTAQKNLQQFQKSIWNHKPMLNSTTMLTFRKWAAIDYELYHHFLVIFLNKIEAEESFMDEVSAFREARDEVAKFCYEVSDSGAKSSEKISLPETAWTKAFTVSGSDCHLMAMQETDMMALVGERQKQRFKLMRSE</sequence>
<evidence type="ECO:0000256" key="9">
    <source>
        <dbReference type="ARBA" id="ARBA00023180"/>
    </source>
</evidence>
<dbReference type="PANTHER" id="PTHR14647:SF87">
    <property type="entry name" value="PUTATIVE-RELATED"/>
    <property type="match status" value="1"/>
</dbReference>
<evidence type="ECO:0000256" key="5">
    <source>
        <dbReference type="ARBA" id="ARBA00022968"/>
    </source>
</evidence>
<evidence type="ECO:0000256" key="4">
    <source>
        <dbReference type="ARBA" id="ARBA00022692"/>
    </source>
</evidence>
<comment type="caution">
    <text evidence="11">The sequence shown here is derived from an EMBL/GenBank/DDBJ whole genome shotgun (WGS) entry which is preliminary data.</text>
</comment>
<evidence type="ECO:0000256" key="2">
    <source>
        <dbReference type="ARBA" id="ARBA00008124"/>
    </source>
</evidence>
<keyword evidence="3" id="KW-0808">Transferase</keyword>
<evidence type="ECO:0000256" key="10">
    <source>
        <dbReference type="SAM" id="Phobius"/>
    </source>
</evidence>